<dbReference type="PANTHER" id="PTHR12896:SF1">
    <property type="entry name" value="ELONGATOR COMPLEX PROTEIN 4"/>
    <property type="match status" value="1"/>
</dbReference>
<keyword evidence="10" id="KW-0472">Membrane</keyword>
<keyword evidence="10" id="KW-1133">Transmembrane helix</keyword>
<dbReference type="Ensembl" id="ENSXETT00000068590">
    <property type="protein sequence ID" value="ENSXETP00000072071"/>
    <property type="gene ID" value="ENSXETG00000008176"/>
</dbReference>
<dbReference type="FunCoup" id="A0A6I8QS66">
    <property type="interactions" value="2822"/>
</dbReference>
<gene>
    <name evidence="11" type="primary">elp4</name>
</gene>
<dbReference type="AlphaFoldDB" id="A0A6I8QS66"/>
<dbReference type="GO" id="GO:0002098">
    <property type="term" value="P:tRNA wobble uridine modification"/>
    <property type="evidence" value="ECO:0007669"/>
    <property type="project" value="InterPro"/>
</dbReference>
<proteinExistence type="inferred from homology"/>
<name>A0A6I8QS66_XENTR</name>
<evidence type="ECO:0000256" key="7">
    <source>
        <dbReference type="ARBA" id="ARBA00022694"/>
    </source>
</evidence>
<evidence type="ECO:0000256" key="4">
    <source>
        <dbReference type="ARBA" id="ARBA00007573"/>
    </source>
</evidence>
<dbReference type="UniPathway" id="UPA00988"/>
<dbReference type="CDD" id="cd19494">
    <property type="entry name" value="Elp4"/>
    <property type="match status" value="1"/>
</dbReference>
<evidence type="ECO:0000256" key="6">
    <source>
        <dbReference type="ARBA" id="ARBA00022490"/>
    </source>
</evidence>
<evidence type="ECO:0000256" key="8">
    <source>
        <dbReference type="ARBA" id="ARBA00023242"/>
    </source>
</evidence>
<dbReference type="GO" id="GO:0005634">
    <property type="term" value="C:nucleus"/>
    <property type="evidence" value="ECO:0007669"/>
    <property type="project" value="UniProtKB-SubCell"/>
</dbReference>
<dbReference type="Gene3D" id="3.40.50.300">
    <property type="entry name" value="P-loop containing nucleotide triphosphate hydrolases"/>
    <property type="match status" value="1"/>
</dbReference>
<dbReference type="Xenbase" id="XB-GENE-991975">
    <property type="gene designation" value="elp4"/>
</dbReference>
<comment type="similarity">
    <text evidence="4">Belongs to the ELP4 family.</text>
</comment>
<sequence>MAAPCHRGVSAGDDAVGTGTSFKRKVRGKFPAIPGTRPSVHNGQLLVSTGVPSLDHIIGGGLAVGTLLLIEEDTYGTYSHLLLKYFLAEGVISGHEVFVASANDDPTDTLQDLPAPLTDEILRQNDPKSTKEAFGHVEDSQDMMKIAWRYQNMPKMEALPILSSRFGHYYDLSKTMPLEMSAKSHRFFLPHVKPPNQKENVSEVTCNYNQLLEAIQRVVHQEGYDGSNPQKRPKTVLRVGIESLGSVLWGDDICSHERPENQHSLTRFLYALRGLLRTSLSVCVITVPTHLIQNEAITTRVRNLSDTVVGLESFIGSEMEANPLYKDYHGLLHVHQIPRLNSLISDVADTKDLAFKLKRKIFAIESTVKTKLMDFGSQKKKGILMLVPDCTSVSILLCMIAVALSKLSPIIAITVSLHFSAITVTVMIRYTVSTLFCKSTGRGSQAFCFITVSVRMLMLRHRCIVAMSAIGPVAKYKAFILLGISQQRQQV</sequence>
<feature type="transmembrane region" description="Helical" evidence="10">
    <location>
        <begin position="410"/>
        <end position="432"/>
    </location>
</feature>
<accession>A0A6I8QS66</accession>
<evidence type="ECO:0000256" key="1">
    <source>
        <dbReference type="ARBA" id="ARBA00004123"/>
    </source>
</evidence>
<evidence type="ECO:0000256" key="10">
    <source>
        <dbReference type="SAM" id="Phobius"/>
    </source>
</evidence>
<dbReference type="FunFam" id="3.40.50.300:FF:000623">
    <property type="entry name" value="Elongator acetyltransferase complex subunit 4"/>
    <property type="match status" value="1"/>
</dbReference>
<evidence type="ECO:0000313" key="11">
    <source>
        <dbReference type="Ensembl" id="ENSXETP00000072071"/>
    </source>
</evidence>
<keyword evidence="7" id="KW-0819">tRNA processing</keyword>
<organism evidence="11">
    <name type="scientific">Xenopus tropicalis</name>
    <name type="common">Western clawed frog</name>
    <name type="synonym">Silurana tropicalis</name>
    <dbReference type="NCBI Taxonomy" id="8364"/>
    <lineage>
        <taxon>Eukaryota</taxon>
        <taxon>Metazoa</taxon>
        <taxon>Chordata</taxon>
        <taxon>Craniata</taxon>
        <taxon>Vertebrata</taxon>
        <taxon>Euteleostomi</taxon>
        <taxon>Amphibia</taxon>
        <taxon>Batrachia</taxon>
        <taxon>Anura</taxon>
        <taxon>Pipoidea</taxon>
        <taxon>Pipidae</taxon>
        <taxon>Xenopodinae</taxon>
        <taxon>Xenopus</taxon>
        <taxon>Silurana</taxon>
    </lineage>
</organism>
<evidence type="ECO:0000256" key="5">
    <source>
        <dbReference type="ARBA" id="ARBA00020265"/>
    </source>
</evidence>
<dbReference type="InterPro" id="IPR027417">
    <property type="entry name" value="P-loop_NTPase"/>
</dbReference>
<keyword evidence="6" id="KW-0963">Cytoplasm</keyword>
<evidence type="ECO:0000256" key="3">
    <source>
        <dbReference type="ARBA" id="ARBA00005043"/>
    </source>
</evidence>
<comment type="pathway">
    <text evidence="3">tRNA modification; 5-methoxycarbonylmethyl-2-thiouridine-tRNA biosynthesis.</text>
</comment>
<evidence type="ECO:0000256" key="9">
    <source>
        <dbReference type="ARBA" id="ARBA00045238"/>
    </source>
</evidence>
<dbReference type="PANTHER" id="PTHR12896">
    <property type="entry name" value="PAX6 NEIGHBOR PROTEIN PAXNEB"/>
    <property type="match status" value="1"/>
</dbReference>
<dbReference type="GO" id="GO:0033588">
    <property type="term" value="C:elongator holoenzyme complex"/>
    <property type="evidence" value="ECO:0007669"/>
    <property type="project" value="InterPro"/>
</dbReference>
<dbReference type="InParanoid" id="A0A6I8QS66"/>
<dbReference type="GO" id="GO:0005737">
    <property type="term" value="C:cytoplasm"/>
    <property type="evidence" value="ECO:0007669"/>
    <property type="project" value="UniProtKB-SubCell"/>
</dbReference>
<keyword evidence="8" id="KW-0539">Nucleus</keyword>
<dbReference type="Bgee" id="ENSXETG00000008176">
    <property type="expression patterns" value="Expressed in skeletal muscle tissue and 12 other cell types or tissues"/>
</dbReference>
<protein>
    <recommendedName>
        <fullName evidence="5">Elongator complex protein 4</fullName>
    </recommendedName>
</protein>
<comment type="function">
    <text evidence="9">Component of the elongator complex which is required for multiple tRNA modifications, including mcm5U (5-methoxycarbonylmethyl uridine), mcm5s2U (5-methoxycarbonylmethyl-2-thiouridine), and ncm5U (5-carbamoylmethyl uridine). The elongator complex catalyzes the formation of carboxymethyluridine in the wobble base at position 34 in tRNAs.</text>
</comment>
<comment type="subcellular location">
    <subcellularLocation>
        <location evidence="2">Cytoplasm</location>
    </subcellularLocation>
    <subcellularLocation>
        <location evidence="1">Nucleus</location>
    </subcellularLocation>
</comment>
<reference evidence="11" key="2">
    <citation type="submission" date="2020-05" db="UniProtKB">
        <authorList>
            <consortium name="Ensembl"/>
        </authorList>
    </citation>
    <scope>IDENTIFICATION</scope>
</reference>
<keyword evidence="10" id="KW-0812">Transmembrane</keyword>
<dbReference type="GeneTree" id="ENSGT00390000001443"/>
<dbReference type="Pfam" id="PF05625">
    <property type="entry name" value="PAXNEB"/>
    <property type="match status" value="1"/>
</dbReference>
<evidence type="ECO:0000256" key="2">
    <source>
        <dbReference type="ARBA" id="ARBA00004496"/>
    </source>
</evidence>
<dbReference type="InterPro" id="IPR008728">
    <property type="entry name" value="Elongator_complex_protein_4"/>
</dbReference>
<feature type="transmembrane region" description="Helical" evidence="10">
    <location>
        <begin position="383"/>
        <end position="404"/>
    </location>
</feature>
<reference evidence="11" key="1">
    <citation type="journal article" date="2010" name="Science">
        <title>The genome of the Western clawed frog Xenopus tropicalis.</title>
        <authorList>
            <person name="Hellsten U."/>
            <person name="Harland R.M."/>
            <person name="Gilchrist M.J."/>
            <person name="Hendrix D."/>
            <person name="Jurka J."/>
            <person name="Kapitonov V."/>
            <person name="Ovcharenko I."/>
            <person name="Putnam N.H."/>
            <person name="Shu S."/>
            <person name="Taher L."/>
            <person name="Blitz I.L."/>
            <person name="Blumberg B."/>
            <person name="Dichmann D.S."/>
            <person name="Dubchak I."/>
            <person name="Amaya E."/>
            <person name="Detter J.C."/>
            <person name="Fletcher R."/>
            <person name="Gerhard D.S."/>
            <person name="Goodstein D."/>
            <person name="Graves T."/>
            <person name="Grigoriev I.V."/>
            <person name="Grimwood J."/>
            <person name="Kawashima T."/>
            <person name="Lindquist E."/>
            <person name="Lucas S.M."/>
            <person name="Mead P.E."/>
            <person name="Mitros T."/>
            <person name="Ogino H."/>
            <person name="Ohta Y."/>
            <person name="Poliakov A.V."/>
            <person name="Pollet N."/>
            <person name="Robert J."/>
            <person name="Salamov A."/>
            <person name="Sater A.K."/>
            <person name="Schmutz J."/>
            <person name="Terry A."/>
            <person name="Vize P.D."/>
            <person name="Warren W.C."/>
            <person name="Wells D."/>
            <person name="Wills A."/>
            <person name="Wilson R.K."/>
            <person name="Zimmerman L.B."/>
            <person name="Zorn A.M."/>
            <person name="Grainger R."/>
            <person name="Grammer T."/>
            <person name="Khokha M.K."/>
            <person name="Richardson P.M."/>
            <person name="Rokhsar D.S."/>
        </authorList>
    </citation>
    <scope>NUCLEOTIDE SEQUENCE [LARGE SCALE GENOMIC DNA]</scope>
    <source>
        <strain evidence="11">Nigerian</strain>
    </source>
</reference>